<name>A0A8E0S3X9_9TREM</name>
<gene>
    <name evidence="8" type="ORF">FBUS_01736</name>
</gene>
<evidence type="ECO:0000256" key="3">
    <source>
        <dbReference type="ARBA" id="ARBA00022771"/>
    </source>
</evidence>
<dbReference type="EMBL" id="LUCM01000230">
    <property type="protein sequence ID" value="KAA0200879.1"/>
    <property type="molecule type" value="Genomic_DNA"/>
</dbReference>
<proteinExistence type="predicted"/>
<dbReference type="GO" id="GO:0008270">
    <property type="term" value="F:zinc ion binding"/>
    <property type="evidence" value="ECO:0007669"/>
    <property type="project" value="UniProtKB-KW"/>
</dbReference>
<evidence type="ECO:0000256" key="6">
    <source>
        <dbReference type="SAM" id="MobiDB-lite"/>
    </source>
</evidence>
<feature type="region of interest" description="Disordered" evidence="6">
    <location>
        <begin position="23"/>
        <end position="50"/>
    </location>
</feature>
<dbReference type="SMART" id="SM00355">
    <property type="entry name" value="ZnF_C2H2"/>
    <property type="match status" value="3"/>
</dbReference>
<keyword evidence="8" id="KW-0371">Homeobox</keyword>
<evidence type="ECO:0000256" key="4">
    <source>
        <dbReference type="ARBA" id="ARBA00022833"/>
    </source>
</evidence>
<accession>A0A8E0S3X9</accession>
<organism evidence="8 9">
    <name type="scientific">Fasciolopsis buskii</name>
    <dbReference type="NCBI Taxonomy" id="27845"/>
    <lineage>
        <taxon>Eukaryota</taxon>
        <taxon>Metazoa</taxon>
        <taxon>Spiralia</taxon>
        <taxon>Lophotrochozoa</taxon>
        <taxon>Platyhelminthes</taxon>
        <taxon>Trematoda</taxon>
        <taxon>Digenea</taxon>
        <taxon>Plagiorchiida</taxon>
        <taxon>Echinostomata</taxon>
        <taxon>Echinostomatoidea</taxon>
        <taxon>Fasciolidae</taxon>
        <taxon>Fasciolopsis</taxon>
    </lineage>
</organism>
<dbReference type="Gene3D" id="3.30.160.60">
    <property type="entry name" value="Classic Zinc Finger"/>
    <property type="match status" value="2"/>
</dbReference>
<feature type="domain" description="C2H2-type" evidence="7">
    <location>
        <begin position="512"/>
        <end position="540"/>
    </location>
</feature>
<feature type="region of interest" description="Disordered" evidence="6">
    <location>
        <begin position="715"/>
        <end position="754"/>
    </location>
</feature>
<evidence type="ECO:0000313" key="9">
    <source>
        <dbReference type="Proteomes" id="UP000728185"/>
    </source>
</evidence>
<dbReference type="InterPro" id="IPR013087">
    <property type="entry name" value="Znf_C2H2_type"/>
</dbReference>
<dbReference type="GO" id="GO:0000981">
    <property type="term" value="F:DNA-binding transcription factor activity, RNA polymerase II-specific"/>
    <property type="evidence" value="ECO:0007669"/>
    <property type="project" value="TreeGrafter"/>
</dbReference>
<dbReference type="InterPro" id="IPR036236">
    <property type="entry name" value="Znf_C2H2_sf"/>
</dbReference>
<dbReference type="PANTHER" id="PTHR24408:SF58">
    <property type="entry name" value="TRANSCRIPTION FACTOR (TFIIIA), PUTATIVE (AFU_ORTHOLOGUE AFUA_1G05150)-RELATED"/>
    <property type="match status" value="1"/>
</dbReference>
<protein>
    <submittedName>
        <fullName evidence="8">Zinc finger E-box-binding homeobox 1</fullName>
    </submittedName>
</protein>
<feature type="domain" description="C2H2-type" evidence="7">
    <location>
        <begin position="538"/>
        <end position="565"/>
    </location>
</feature>
<feature type="domain" description="C2H2-type" evidence="7">
    <location>
        <begin position="566"/>
        <end position="594"/>
    </location>
</feature>
<keyword evidence="2" id="KW-0677">Repeat</keyword>
<evidence type="ECO:0000313" key="8">
    <source>
        <dbReference type="EMBL" id="KAA0200879.1"/>
    </source>
</evidence>
<dbReference type="PROSITE" id="PS50157">
    <property type="entry name" value="ZINC_FINGER_C2H2_2"/>
    <property type="match status" value="3"/>
</dbReference>
<feature type="compositionally biased region" description="Low complexity" evidence="6">
    <location>
        <begin position="32"/>
        <end position="50"/>
    </location>
</feature>
<dbReference type="PANTHER" id="PTHR24408">
    <property type="entry name" value="ZINC FINGER PROTEIN"/>
    <property type="match status" value="1"/>
</dbReference>
<dbReference type="Proteomes" id="UP000728185">
    <property type="component" value="Unassembled WGS sequence"/>
</dbReference>
<evidence type="ECO:0000256" key="5">
    <source>
        <dbReference type="PROSITE-ProRule" id="PRU00042"/>
    </source>
</evidence>
<keyword evidence="1" id="KW-0479">Metal-binding</keyword>
<keyword evidence="9" id="KW-1185">Reference proteome</keyword>
<dbReference type="OrthoDB" id="10066279at2759"/>
<comment type="caution">
    <text evidence="8">The sequence shown here is derived from an EMBL/GenBank/DDBJ whole genome shotgun (WGS) entry which is preliminary data.</text>
</comment>
<dbReference type="FunFam" id="3.30.160.60:FF:000446">
    <property type="entry name" value="Zinc finger protein"/>
    <property type="match status" value="1"/>
</dbReference>
<dbReference type="Pfam" id="PF00096">
    <property type="entry name" value="zf-C2H2"/>
    <property type="match status" value="2"/>
</dbReference>
<dbReference type="PROSITE" id="PS00028">
    <property type="entry name" value="ZINC_FINGER_C2H2_1"/>
    <property type="match status" value="2"/>
</dbReference>
<feature type="region of interest" description="Disordered" evidence="6">
    <location>
        <begin position="679"/>
        <end position="698"/>
    </location>
</feature>
<evidence type="ECO:0000256" key="1">
    <source>
        <dbReference type="ARBA" id="ARBA00022723"/>
    </source>
</evidence>
<dbReference type="GO" id="GO:0043565">
    <property type="term" value="F:sequence-specific DNA binding"/>
    <property type="evidence" value="ECO:0007669"/>
    <property type="project" value="TreeGrafter"/>
</dbReference>
<evidence type="ECO:0000256" key="2">
    <source>
        <dbReference type="ARBA" id="ARBA00022737"/>
    </source>
</evidence>
<feature type="compositionally biased region" description="Polar residues" evidence="6">
    <location>
        <begin position="353"/>
        <end position="362"/>
    </location>
</feature>
<feature type="region of interest" description="Disordered" evidence="6">
    <location>
        <begin position="302"/>
        <end position="380"/>
    </location>
</feature>
<keyword evidence="4" id="KW-0862">Zinc</keyword>
<evidence type="ECO:0000259" key="7">
    <source>
        <dbReference type="PROSITE" id="PS50157"/>
    </source>
</evidence>
<keyword evidence="3 5" id="KW-0863">Zinc-finger</keyword>
<feature type="compositionally biased region" description="Polar residues" evidence="6">
    <location>
        <begin position="327"/>
        <end position="346"/>
    </location>
</feature>
<dbReference type="SUPFAM" id="SSF57667">
    <property type="entry name" value="beta-beta-alpha zinc fingers"/>
    <property type="match status" value="1"/>
</dbReference>
<sequence>MVLQSIVSTKPLLVSVSSPINSEPAPNQWFPNNNSINTSSSNNSSNNNNNNSTSSVLSFFRDVSSNNSNGTNPCLDMNLLANLYQPKTESSMPPAQTPPTSSAQLLYRAMIQQFGGVNADQVNLPYLLSAFYKRLVPDSRSPPMNPTEAGSSVLNSISGTPNFAMTAAITCALSSNSSIVGSQVLPACSPLLQLAVRQALSQCLPHFNHLNIQGHLEISVGSTQTTQSSTVLKFTDVNAIQSPPSPTVCMTEKPLMNRFSASELSASCNSPMINPSLPVTSSTTTNSITLTNDNELIQSMSQFGASSSRRKSTNPIKCTLPEDAPSSGLNLSPTGTISNGGNSTSPLIPPGRSSPNSPSTDSGVLDLSRNGSLAGSAPITPLKDLNLAHNTIESSEQLERIHLLESYQKQLAAFSQYHSVWNKTMLLNALDSRVNGEVTAAPAHASCQSSGLFQPTPNGAVSAPSSPIKPIRRQRMNTGCGLVTGSIITSNGSSSGHRLSNSVRRPSSSRRFPCNQCREEFPSLHTLEEHTMCQHGTYRCHICKAQFTQRSNLQRHALKHVGFKPFECRVCSKAYYRKDHLMRHMEMGHPGYTPRENITVHLTSSESLDYLNRSIPQGLNFSSESESTGAVGITTLQSSSPGEIPDHGIGMEVDDEVDRIDGEEELDTVGGQMYHLDESHQASRQRFDSTGSPHESGSFGEVTLDVEDEELGEAVVRHPSHSSVTSEIVPNENRPSEVATAHASPEPVPGISLPNSPVSSQFDCGRVLVPPTFKPYACGPQENRQMSV</sequence>
<dbReference type="GO" id="GO:0005634">
    <property type="term" value="C:nucleus"/>
    <property type="evidence" value="ECO:0007669"/>
    <property type="project" value="TreeGrafter"/>
</dbReference>
<keyword evidence="8" id="KW-0238">DNA-binding</keyword>
<dbReference type="AlphaFoldDB" id="A0A8E0S3X9"/>
<reference evidence="8" key="1">
    <citation type="submission" date="2019-05" db="EMBL/GenBank/DDBJ databases">
        <title>Annotation for the trematode Fasciolopsis buski.</title>
        <authorList>
            <person name="Choi Y.-J."/>
        </authorList>
    </citation>
    <scope>NUCLEOTIDE SEQUENCE</scope>
    <source>
        <strain evidence="8">HT</strain>
        <tissue evidence="8">Whole worm</tissue>
    </source>
</reference>